<feature type="domain" description="YchJ-like middle NTF2-like" evidence="1">
    <location>
        <begin position="28"/>
        <end position="127"/>
    </location>
</feature>
<dbReference type="OrthoDB" id="21421at2"/>
<organism evidence="2 3">
    <name type="scientific">Magnetospirillum fulvum</name>
    <name type="common">Rhodospirillum fulvum</name>
    <dbReference type="NCBI Taxonomy" id="1082"/>
    <lineage>
        <taxon>Bacteria</taxon>
        <taxon>Pseudomonadati</taxon>
        <taxon>Pseudomonadota</taxon>
        <taxon>Alphaproteobacteria</taxon>
        <taxon>Rhodospirillales</taxon>
        <taxon>Rhodospirillaceae</taxon>
        <taxon>Magnetospirillum</taxon>
    </lineage>
</organism>
<proteinExistence type="predicted"/>
<keyword evidence="3" id="KW-1185">Reference proteome</keyword>
<protein>
    <submittedName>
        <fullName evidence="2">SEC-C motif-containing protein</fullName>
    </submittedName>
</protein>
<dbReference type="Pfam" id="PF17775">
    <property type="entry name" value="YchJ_M-like"/>
    <property type="match status" value="1"/>
</dbReference>
<dbReference type="Pfam" id="PF02810">
    <property type="entry name" value="SEC-C"/>
    <property type="match status" value="1"/>
</dbReference>
<dbReference type="SUPFAM" id="SSF54427">
    <property type="entry name" value="NTF2-like"/>
    <property type="match status" value="1"/>
</dbReference>
<dbReference type="Proteomes" id="UP000182983">
    <property type="component" value="Unassembled WGS sequence"/>
</dbReference>
<evidence type="ECO:0000259" key="1">
    <source>
        <dbReference type="Pfam" id="PF17775"/>
    </source>
</evidence>
<dbReference type="InterPro" id="IPR004027">
    <property type="entry name" value="SEC_C_motif"/>
</dbReference>
<dbReference type="InterPro" id="IPR048469">
    <property type="entry name" value="YchJ-like_M"/>
</dbReference>
<dbReference type="AlphaFoldDB" id="A0A1H6GUZ5"/>
<sequence length="161" mass="17429">MSMCQCGSGQSFDCCCGPLIAGERSAPTAEALMRARYTAFIRGDLGYLDRTLAPEKRAEFDRDEVGESAQEAVAVGLEVRVATGGGEADTEGTLEYIARFKMRGQPHLHHELATFRRRDGEWVYVDGTVSPKTAPRTVTKVGRNEPCTCGSGKKFKVCCGG</sequence>
<name>A0A1H6GUZ5_MAGFU</name>
<dbReference type="InterPro" id="IPR032710">
    <property type="entry name" value="NTF2-like_dom_sf"/>
</dbReference>
<dbReference type="Gene3D" id="3.10.450.50">
    <property type="match status" value="1"/>
</dbReference>
<dbReference type="EMBL" id="FNWO01000001">
    <property type="protein sequence ID" value="SEH25644.1"/>
    <property type="molecule type" value="Genomic_DNA"/>
</dbReference>
<reference evidence="3" key="1">
    <citation type="submission" date="2016-10" db="EMBL/GenBank/DDBJ databases">
        <authorList>
            <person name="Varghese N."/>
            <person name="Submissions S."/>
        </authorList>
    </citation>
    <scope>NUCLEOTIDE SEQUENCE [LARGE SCALE GENOMIC DNA]</scope>
    <source>
        <strain evidence="3">DSM 13234</strain>
    </source>
</reference>
<dbReference type="PANTHER" id="PTHR33747">
    <property type="entry name" value="UPF0225 PROTEIN SCO1677"/>
    <property type="match status" value="1"/>
</dbReference>
<gene>
    <name evidence="2" type="ORF">SAMN04244559_00259</name>
</gene>
<dbReference type="RefSeq" id="WP_074764732.1">
    <property type="nucleotide sequence ID" value="NZ_FNWO01000001.1"/>
</dbReference>
<evidence type="ECO:0000313" key="2">
    <source>
        <dbReference type="EMBL" id="SEH25644.1"/>
    </source>
</evidence>
<dbReference type="SUPFAM" id="SSF103642">
    <property type="entry name" value="Sec-C motif"/>
    <property type="match status" value="1"/>
</dbReference>
<evidence type="ECO:0000313" key="3">
    <source>
        <dbReference type="Proteomes" id="UP000182983"/>
    </source>
</evidence>
<dbReference type="PANTHER" id="PTHR33747:SF1">
    <property type="entry name" value="ADENYLATE CYCLASE-ASSOCIATED CAP C-TERMINAL DOMAIN-CONTAINING PROTEIN"/>
    <property type="match status" value="1"/>
</dbReference>
<accession>A0A1H6GUZ5</accession>